<dbReference type="GO" id="GO:0045740">
    <property type="term" value="P:positive regulation of DNA replication"/>
    <property type="evidence" value="ECO:0007669"/>
    <property type="project" value="TreeGrafter"/>
</dbReference>
<keyword evidence="8" id="KW-1185">Reference proteome</keyword>
<feature type="coiled-coil region" evidence="4">
    <location>
        <begin position="269"/>
        <end position="301"/>
    </location>
</feature>
<reference evidence="7" key="2">
    <citation type="submission" date="2020-05" db="UniProtKB">
        <authorList>
            <consortium name="EnsemblMetazoa"/>
        </authorList>
    </citation>
    <scope>IDENTIFICATION</scope>
    <source>
        <strain evidence="7">WRAIR2</strain>
    </source>
</reference>
<dbReference type="PANTHER" id="PTHR46510">
    <property type="entry name" value="BROMODOMAIN ADJACENT TO ZINC FINGER DOMAIN PROTEIN 1A"/>
    <property type="match status" value="1"/>
</dbReference>
<dbReference type="GO" id="GO:0008623">
    <property type="term" value="C:CHRAC"/>
    <property type="evidence" value="ECO:0007669"/>
    <property type="project" value="TreeGrafter"/>
</dbReference>
<dbReference type="GO" id="GO:0003677">
    <property type="term" value="F:DNA binding"/>
    <property type="evidence" value="ECO:0007669"/>
    <property type="project" value="TreeGrafter"/>
</dbReference>
<dbReference type="Pfam" id="PF10537">
    <property type="entry name" value="WAC_Acf1_DNA_bd"/>
    <property type="match status" value="1"/>
</dbReference>
<evidence type="ECO:0000256" key="2">
    <source>
        <dbReference type="ARBA" id="ARBA00023242"/>
    </source>
</evidence>
<dbReference type="PANTHER" id="PTHR46510:SF1">
    <property type="entry name" value="BROMODOMAIN ADJACENT TO ZINC FINGER DOMAIN PROTEIN 1A"/>
    <property type="match status" value="1"/>
</dbReference>
<accession>A0A182NSD6</accession>
<dbReference type="GO" id="GO:0006355">
    <property type="term" value="P:regulation of DNA-templated transcription"/>
    <property type="evidence" value="ECO:0007669"/>
    <property type="project" value="TreeGrafter"/>
</dbReference>
<evidence type="ECO:0000259" key="6">
    <source>
        <dbReference type="PROSITE" id="PS51136"/>
    </source>
</evidence>
<organism evidence="7 8">
    <name type="scientific">Anopheles dirus</name>
    <dbReference type="NCBI Taxonomy" id="7168"/>
    <lineage>
        <taxon>Eukaryota</taxon>
        <taxon>Metazoa</taxon>
        <taxon>Ecdysozoa</taxon>
        <taxon>Arthropoda</taxon>
        <taxon>Hexapoda</taxon>
        <taxon>Insecta</taxon>
        <taxon>Pterygota</taxon>
        <taxon>Neoptera</taxon>
        <taxon>Endopterygota</taxon>
        <taxon>Diptera</taxon>
        <taxon>Nematocera</taxon>
        <taxon>Culicoidea</taxon>
        <taxon>Culicidae</taxon>
        <taxon>Anophelinae</taxon>
        <taxon>Anopheles</taxon>
    </lineage>
</organism>
<dbReference type="EnsemblMetazoa" id="ADIR010576-RA">
    <property type="protein sequence ID" value="ADIR010576-PA"/>
    <property type="gene ID" value="ADIR010576"/>
</dbReference>
<dbReference type="VEuPathDB" id="VectorBase:ADIR010576"/>
<dbReference type="GO" id="GO:0031445">
    <property type="term" value="P:regulation of heterochromatin formation"/>
    <property type="evidence" value="ECO:0007669"/>
    <property type="project" value="TreeGrafter"/>
</dbReference>
<dbReference type="PROSITE" id="PS51136">
    <property type="entry name" value="WAC"/>
    <property type="match status" value="1"/>
</dbReference>
<evidence type="ECO:0008006" key="9">
    <source>
        <dbReference type="Google" id="ProtNLM"/>
    </source>
</evidence>
<dbReference type="InterPro" id="IPR018501">
    <property type="entry name" value="DDT_dom"/>
</dbReference>
<dbReference type="PROSITE" id="PS50827">
    <property type="entry name" value="DDT"/>
    <property type="match status" value="1"/>
</dbReference>
<dbReference type="InterPro" id="IPR013136">
    <property type="entry name" value="WSTF_Acf1_Cbp146"/>
</dbReference>
<evidence type="ECO:0000313" key="8">
    <source>
        <dbReference type="Proteomes" id="UP000075884"/>
    </source>
</evidence>
<dbReference type="SMART" id="SM00571">
    <property type="entry name" value="DDT"/>
    <property type="match status" value="1"/>
</dbReference>
<evidence type="ECO:0000256" key="3">
    <source>
        <dbReference type="PROSITE-ProRule" id="PRU00475"/>
    </source>
</evidence>
<reference evidence="8" key="1">
    <citation type="submission" date="2013-03" db="EMBL/GenBank/DDBJ databases">
        <title>The Genome Sequence of Anopheles dirus WRAIR2.</title>
        <authorList>
            <consortium name="The Broad Institute Genomics Platform"/>
            <person name="Neafsey D.E."/>
            <person name="Walton C."/>
            <person name="Walker B."/>
            <person name="Young S.K."/>
            <person name="Zeng Q."/>
            <person name="Gargeya S."/>
            <person name="Fitzgerald M."/>
            <person name="Haas B."/>
            <person name="Abouelleil A."/>
            <person name="Allen A.W."/>
            <person name="Alvarado L."/>
            <person name="Arachchi H.M."/>
            <person name="Berlin A.M."/>
            <person name="Chapman S.B."/>
            <person name="Gainer-Dewar J."/>
            <person name="Goldberg J."/>
            <person name="Griggs A."/>
            <person name="Gujja S."/>
            <person name="Hansen M."/>
            <person name="Howarth C."/>
            <person name="Imamovic A."/>
            <person name="Ireland A."/>
            <person name="Larimer J."/>
            <person name="McCowan C."/>
            <person name="Murphy C."/>
            <person name="Pearson M."/>
            <person name="Poon T.W."/>
            <person name="Priest M."/>
            <person name="Roberts A."/>
            <person name="Saif S."/>
            <person name="Shea T."/>
            <person name="Sisk P."/>
            <person name="Sykes S."/>
            <person name="Wortman J."/>
            <person name="Nusbaum C."/>
            <person name="Birren B."/>
        </authorList>
    </citation>
    <scope>NUCLEOTIDE SEQUENCE [LARGE SCALE GENOMIC DNA]</scope>
    <source>
        <strain evidence="8">WRAIR2</strain>
    </source>
</reference>
<evidence type="ECO:0000313" key="7">
    <source>
        <dbReference type="EnsemblMetazoa" id="ADIR010576-PA"/>
    </source>
</evidence>
<sequence length="651" mass="74224">MPVLKRQMQEKDAKPAKPLKDNEEVFFCQQTREIFSNYDDFFHHVMILSASVWSCSMTGRTNLTYAEARASEKSACRVKRIPDALKGPLLLIASHTKRSSIIELAGDVCGYMKDVFFKGETVYTKTGDAEPSRKAKIIRVEHDGPPTDQRPDRLIYHVESYDNEVPAMYSVTGAAISRERNSSMKTCKLFLKLHVELGPEHVLCVKKKSLELYVTSKNCTDEKVFYGQMPSFEMSKGIAPKESIAKSSFGDKKQQGIAKYLEKSIVESKNDAETKQKQEEMKKMEQEQRKKEKELLKLQATLVLQHFSTIREDQELTDQRVIPAARPVRSLIGLEQFADFVFILEFLNSFGNFISIESNFPNGVTLDVLERALLLREINGPLSDILKLLLSALFVQHCEESSEDEQNLQLKYFPAQLNDLPINSTNLSELLRCEVLTRVEKARELHAQYVSNYSKQRRLTDSMTMLKRSKQKQMESKLESFKKTTKAIDKVEHFRNELEKTLHDTLQEIEIIKQQQLTPLQDELEMMDTNECYLNHIYLGMDRGFRKYYRFHSLPGLFVENDGTSIGGCTDRVTRNIVGLAQCDAVLRNEFITNAVMNGGGGNNLLKTDDMNGNGLTHDEEACEQLLVRGIAGLEKPSINGGYVKTSFENH</sequence>
<dbReference type="AlphaFoldDB" id="A0A182NSD6"/>
<evidence type="ECO:0000256" key="4">
    <source>
        <dbReference type="SAM" id="Coils"/>
    </source>
</evidence>
<feature type="domain" description="WAC" evidence="6">
    <location>
        <begin position="23"/>
        <end position="134"/>
    </location>
</feature>
<dbReference type="GO" id="GO:0006338">
    <property type="term" value="P:chromatin remodeling"/>
    <property type="evidence" value="ECO:0007669"/>
    <property type="project" value="InterPro"/>
</dbReference>
<evidence type="ECO:0000259" key="5">
    <source>
        <dbReference type="PROSITE" id="PS50827"/>
    </source>
</evidence>
<keyword evidence="4" id="KW-0175">Coiled coil</keyword>
<name>A0A182NSD6_9DIPT</name>
<dbReference type="InterPro" id="IPR047171">
    <property type="entry name" value="BAZ1A"/>
</dbReference>
<feature type="domain" description="DDT" evidence="5">
    <location>
        <begin position="334"/>
        <end position="399"/>
    </location>
</feature>
<proteinExistence type="predicted"/>
<dbReference type="Pfam" id="PF02791">
    <property type="entry name" value="DDT"/>
    <property type="match status" value="1"/>
</dbReference>
<comment type="subcellular location">
    <subcellularLocation>
        <location evidence="1 3">Nucleus</location>
    </subcellularLocation>
</comment>
<keyword evidence="2 3" id="KW-0539">Nucleus</keyword>
<protein>
    <recommendedName>
        <fullName evidence="9">DDT domain-containing protein</fullName>
    </recommendedName>
</protein>
<evidence type="ECO:0000256" key="1">
    <source>
        <dbReference type="ARBA" id="ARBA00004123"/>
    </source>
</evidence>
<dbReference type="STRING" id="7168.A0A182NSD6"/>
<dbReference type="GO" id="GO:0000228">
    <property type="term" value="C:nuclear chromosome"/>
    <property type="evidence" value="ECO:0007669"/>
    <property type="project" value="TreeGrafter"/>
</dbReference>
<dbReference type="Proteomes" id="UP000075884">
    <property type="component" value="Unassembled WGS sequence"/>
</dbReference>